<keyword evidence="3" id="KW-1185">Reference proteome</keyword>
<accession>A0A7Y4L087</accession>
<dbReference type="RefSeq" id="WP_171674380.1">
    <property type="nucleotide sequence ID" value="NZ_BAAAGT010000001.1"/>
</dbReference>
<dbReference type="AlphaFoldDB" id="A0A7Y4L087"/>
<protein>
    <submittedName>
        <fullName evidence="2">XRE family transcriptional regulator</fullName>
    </submittedName>
</protein>
<sequence>MAARLAPKTVLAHLIQRRNQTYSEIVAEFVELGGTITERHLRRLASGERAGTTPQTRRTLQRMFGKPVEELLAPYVPEQPAPQFTGGQQVVPAPAASGRITTGTEMEVLDMAASRARAFALAAQSGLGSEAMEQVYDDVRHVAKAYPQRPLPEILGQLVETQDLVFALLESRQRPEHLRQLYFLGGVTGGLLAKASHDLGNPHAALTQARTAFLCADNADHHGLRAWVRGLQSLVSYWAGNPHDSVRYAQLGAGYAEQANSTTSVWLPVSEARAWAALGNPEATRAALERAEEAWNTVRHDDLDEMGGLCTFGRNRQLYYAADALAWLPGEAEQAERYSRQAVDAYNDQNHPEWAFGDAAGSQAAMAISRIASGELDGAADAIAPVLDLPTERRINGVVHSARRVHNALRASGHAGDARELQEEIETFTRTPVQTLAR</sequence>
<dbReference type="Gene3D" id="1.10.260.40">
    <property type="entry name" value="lambda repressor-like DNA-binding domains"/>
    <property type="match status" value="1"/>
</dbReference>
<organism evidence="2 3">
    <name type="scientific">Kribbella sandramycini</name>
    <dbReference type="NCBI Taxonomy" id="60450"/>
    <lineage>
        <taxon>Bacteria</taxon>
        <taxon>Bacillati</taxon>
        <taxon>Actinomycetota</taxon>
        <taxon>Actinomycetes</taxon>
        <taxon>Propionibacteriales</taxon>
        <taxon>Kribbellaceae</taxon>
        <taxon>Kribbella</taxon>
    </lineage>
</organism>
<proteinExistence type="predicted"/>
<dbReference type="GO" id="GO:0003677">
    <property type="term" value="F:DNA binding"/>
    <property type="evidence" value="ECO:0007669"/>
    <property type="project" value="InterPro"/>
</dbReference>
<dbReference type="InterPro" id="IPR010982">
    <property type="entry name" value="Lambda_DNA-bd_dom_sf"/>
</dbReference>
<evidence type="ECO:0000313" key="2">
    <source>
        <dbReference type="EMBL" id="NOL41910.1"/>
    </source>
</evidence>
<gene>
    <name evidence="1" type="ORF">HNR71_001284</name>
    <name evidence="2" type="ORF">HPO96_16815</name>
</gene>
<dbReference type="EMBL" id="JABJRC010000003">
    <property type="protein sequence ID" value="NOL41910.1"/>
    <property type="molecule type" value="Genomic_DNA"/>
</dbReference>
<reference evidence="2 3" key="1">
    <citation type="submission" date="2020-05" db="EMBL/GenBank/DDBJ databases">
        <title>Genome sequence of Kribbella sandramycini ATCC 39419.</title>
        <authorList>
            <person name="Maclea K.S."/>
            <person name="Fair J.L."/>
        </authorList>
    </citation>
    <scope>NUCLEOTIDE SEQUENCE [LARGE SCALE GENOMIC DNA]</scope>
    <source>
        <strain evidence="2 3">ATCC 39419</strain>
    </source>
</reference>
<evidence type="ECO:0000313" key="1">
    <source>
        <dbReference type="EMBL" id="MBB6565647.1"/>
    </source>
</evidence>
<evidence type="ECO:0000313" key="3">
    <source>
        <dbReference type="Proteomes" id="UP000534306"/>
    </source>
</evidence>
<name>A0A7Y4L087_9ACTN</name>
<reference evidence="1 4" key="2">
    <citation type="submission" date="2020-08" db="EMBL/GenBank/DDBJ databases">
        <title>Sequencing the genomes of 1000 actinobacteria strains.</title>
        <authorList>
            <person name="Klenk H.-P."/>
        </authorList>
    </citation>
    <scope>NUCLEOTIDE SEQUENCE [LARGE SCALE GENOMIC DNA]</scope>
    <source>
        <strain evidence="1 4">DSM 15626</strain>
    </source>
</reference>
<dbReference type="Proteomes" id="UP000534306">
    <property type="component" value="Unassembled WGS sequence"/>
</dbReference>
<dbReference type="EMBL" id="JACHKF010000001">
    <property type="protein sequence ID" value="MBB6565647.1"/>
    <property type="molecule type" value="Genomic_DNA"/>
</dbReference>
<dbReference type="Proteomes" id="UP000553957">
    <property type="component" value="Unassembled WGS sequence"/>
</dbReference>
<comment type="caution">
    <text evidence="2">The sequence shown here is derived from an EMBL/GenBank/DDBJ whole genome shotgun (WGS) entry which is preliminary data.</text>
</comment>
<evidence type="ECO:0000313" key="4">
    <source>
        <dbReference type="Proteomes" id="UP000553957"/>
    </source>
</evidence>